<evidence type="ECO:0000313" key="2">
    <source>
        <dbReference type="EMBL" id="BAL99102.1"/>
    </source>
</evidence>
<dbReference type="KEGG" id="cap:CLDAP_10630"/>
<reference evidence="2 3" key="1">
    <citation type="submission" date="2012-02" db="EMBL/GenBank/DDBJ databases">
        <title>Complete genome sequence of Caldilinea aerophila DSM 14535 (= NBRC 102666).</title>
        <authorList>
            <person name="Oguchi A."/>
            <person name="Hosoyama A."/>
            <person name="Sekine M."/>
            <person name="Fukai R."/>
            <person name="Kato Y."/>
            <person name="Nakamura S."/>
            <person name="Hanada S."/>
            <person name="Yamazaki S."/>
            <person name="Fujita N."/>
        </authorList>
    </citation>
    <scope>NUCLEOTIDE SEQUENCE [LARGE SCALE GENOMIC DNA]</scope>
    <source>
        <strain evidence="3">DSM 14535 / JCM 11387 / NBRC 104270 / STL-6-O1</strain>
    </source>
</reference>
<dbReference type="RefSeq" id="WP_014432343.1">
    <property type="nucleotide sequence ID" value="NC_017079.1"/>
</dbReference>
<protein>
    <submittedName>
        <fullName evidence="2">Uncharacterized protein</fullName>
    </submittedName>
</protein>
<sequence length="120" mass="13437">MRQLTGLFITVLLFLITIAWLTASYMPEFSSSLPKASFETLAAQSVLKGLAIGALVFFLGIQFNLLWTAVSWFRPSSRSPVMEALTEFDIRRSWELLWTALPLVTTLVLLLWLLIGSGIT</sequence>
<gene>
    <name evidence="2" type="ordered locus">CLDAP_10630</name>
</gene>
<accession>I0I1G5</accession>
<dbReference type="HOGENOM" id="CLU_2045350_0_0_0"/>
<keyword evidence="3" id="KW-1185">Reference proteome</keyword>
<dbReference type="Proteomes" id="UP000007880">
    <property type="component" value="Chromosome"/>
</dbReference>
<dbReference type="EMBL" id="AP012337">
    <property type="protein sequence ID" value="BAL99102.1"/>
    <property type="molecule type" value="Genomic_DNA"/>
</dbReference>
<name>I0I1G5_CALAS</name>
<keyword evidence="1" id="KW-0812">Transmembrane</keyword>
<dbReference type="STRING" id="926550.CLDAP_10630"/>
<evidence type="ECO:0000313" key="3">
    <source>
        <dbReference type="Proteomes" id="UP000007880"/>
    </source>
</evidence>
<organism evidence="2 3">
    <name type="scientific">Caldilinea aerophila (strain DSM 14535 / JCM 11387 / NBRC 104270 / STL-6-O1)</name>
    <dbReference type="NCBI Taxonomy" id="926550"/>
    <lineage>
        <taxon>Bacteria</taxon>
        <taxon>Bacillati</taxon>
        <taxon>Chloroflexota</taxon>
        <taxon>Caldilineae</taxon>
        <taxon>Caldilineales</taxon>
        <taxon>Caldilineaceae</taxon>
        <taxon>Caldilinea</taxon>
    </lineage>
</organism>
<keyword evidence="1" id="KW-1133">Transmembrane helix</keyword>
<feature type="transmembrane region" description="Helical" evidence="1">
    <location>
        <begin position="94"/>
        <end position="115"/>
    </location>
</feature>
<proteinExistence type="predicted"/>
<dbReference type="AlphaFoldDB" id="I0I1G5"/>
<feature type="transmembrane region" description="Helical" evidence="1">
    <location>
        <begin position="46"/>
        <end position="73"/>
    </location>
</feature>
<keyword evidence="1" id="KW-0472">Membrane</keyword>
<feature type="transmembrane region" description="Helical" evidence="1">
    <location>
        <begin position="7"/>
        <end position="26"/>
    </location>
</feature>
<evidence type="ECO:0000256" key="1">
    <source>
        <dbReference type="SAM" id="Phobius"/>
    </source>
</evidence>